<evidence type="ECO:0000313" key="4">
    <source>
        <dbReference type="Proteomes" id="UP001231189"/>
    </source>
</evidence>
<accession>A0AAD8T3F6</accession>
<evidence type="ECO:0008006" key="5">
    <source>
        <dbReference type="Google" id="ProtNLM"/>
    </source>
</evidence>
<evidence type="ECO:0000259" key="1">
    <source>
        <dbReference type="Pfam" id="PF00646"/>
    </source>
</evidence>
<dbReference type="AlphaFoldDB" id="A0AAD8T3F6"/>
<gene>
    <name evidence="3" type="ORF">QYE76_057352</name>
</gene>
<dbReference type="Proteomes" id="UP001231189">
    <property type="component" value="Unassembled WGS sequence"/>
</dbReference>
<dbReference type="SUPFAM" id="SSF81383">
    <property type="entry name" value="F-box domain"/>
    <property type="match status" value="1"/>
</dbReference>
<dbReference type="Pfam" id="PF24758">
    <property type="entry name" value="LRR_At5g56370"/>
    <property type="match status" value="1"/>
</dbReference>
<keyword evidence="4" id="KW-1185">Reference proteome</keyword>
<dbReference type="InterPro" id="IPR050232">
    <property type="entry name" value="FBL13/AtMIF1-like"/>
</dbReference>
<dbReference type="InterPro" id="IPR032675">
    <property type="entry name" value="LRR_dom_sf"/>
</dbReference>
<feature type="domain" description="F-box" evidence="1">
    <location>
        <begin position="19"/>
        <end position="49"/>
    </location>
</feature>
<protein>
    <recommendedName>
        <fullName evidence="5">F-box domain-containing protein</fullName>
    </recommendedName>
</protein>
<dbReference type="InterPro" id="IPR036047">
    <property type="entry name" value="F-box-like_dom_sf"/>
</dbReference>
<dbReference type="PANTHER" id="PTHR31900:SF32">
    <property type="entry name" value="F-BOX_RNI_FBD-LIKE DOMAIN PROTEIN"/>
    <property type="match status" value="1"/>
</dbReference>
<dbReference type="EMBL" id="JAUUTY010000003">
    <property type="protein sequence ID" value="KAK1669193.1"/>
    <property type="molecule type" value="Genomic_DNA"/>
</dbReference>
<evidence type="ECO:0000313" key="3">
    <source>
        <dbReference type="EMBL" id="KAK1669193.1"/>
    </source>
</evidence>
<proteinExistence type="predicted"/>
<organism evidence="3 4">
    <name type="scientific">Lolium multiflorum</name>
    <name type="common">Italian ryegrass</name>
    <name type="synonym">Lolium perenne subsp. multiflorum</name>
    <dbReference type="NCBI Taxonomy" id="4521"/>
    <lineage>
        <taxon>Eukaryota</taxon>
        <taxon>Viridiplantae</taxon>
        <taxon>Streptophyta</taxon>
        <taxon>Embryophyta</taxon>
        <taxon>Tracheophyta</taxon>
        <taxon>Spermatophyta</taxon>
        <taxon>Magnoliopsida</taxon>
        <taxon>Liliopsida</taxon>
        <taxon>Poales</taxon>
        <taxon>Poaceae</taxon>
        <taxon>BOP clade</taxon>
        <taxon>Pooideae</taxon>
        <taxon>Poodae</taxon>
        <taxon>Poeae</taxon>
        <taxon>Poeae Chloroplast Group 2 (Poeae type)</taxon>
        <taxon>Loliodinae</taxon>
        <taxon>Loliinae</taxon>
        <taxon>Lolium</taxon>
    </lineage>
</organism>
<dbReference type="InterPro" id="IPR001810">
    <property type="entry name" value="F-box_dom"/>
</dbReference>
<dbReference type="PANTHER" id="PTHR31900">
    <property type="entry name" value="F-BOX/RNI SUPERFAMILY PROTEIN-RELATED"/>
    <property type="match status" value="1"/>
</dbReference>
<dbReference type="InterPro" id="IPR055411">
    <property type="entry name" value="LRR_FXL15/At3g58940/PEG3-like"/>
</dbReference>
<reference evidence="3" key="1">
    <citation type="submission" date="2023-07" db="EMBL/GenBank/DDBJ databases">
        <title>A chromosome-level genome assembly of Lolium multiflorum.</title>
        <authorList>
            <person name="Chen Y."/>
            <person name="Copetti D."/>
            <person name="Kolliker R."/>
            <person name="Studer B."/>
        </authorList>
    </citation>
    <scope>NUCLEOTIDE SEQUENCE</scope>
    <source>
        <strain evidence="3">02402/16</strain>
        <tissue evidence="3">Leaf</tissue>
    </source>
</reference>
<feature type="domain" description="F-box/LRR-repeat protein 15/At3g58940/PEG3-like LRR" evidence="2">
    <location>
        <begin position="102"/>
        <end position="268"/>
    </location>
</feature>
<dbReference type="Pfam" id="PF00646">
    <property type="entry name" value="F-box"/>
    <property type="match status" value="1"/>
</dbReference>
<dbReference type="SUPFAM" id="SSF52047">
    <property type="entry name" value="RNI-like"/>
    <property type="match status" value="1"/>
</dbReference>
<comment type="caution">
    <text evidence="3">The sequence shown here is derived from an EMBL/GenBank/DDBJ whole genome shotgun (WGS) entry which is preliminary data.</text>
</comment>
<sequence length="287" mass="33015">MPPPRRRKTEAAAAAADVLLSLPTDVLDDILARVGLRDAVRTSVLSRAWTRRWEFIPSIDISADDGGMWKAPSAVDGILLRFPGRVRRFHVSLDKATSCRVNDWLPTLSRRGVESLSLKLRWHGQYFWPPRLHESFFCCSGLTVLNLSTCTMPSFPLNWGFPNLRSLILSNVMFLEEDGHYQLQEIIETSPLLEELRLVKIYLQRYIDMEFVIQAPNLRCLTLCFIEEFGGILKELPRLHSAAIDMWNHVQSNFDELLATLVQARNLQLHLCTEDGWVHDNFFILIR</sequence>
<name>A0AAD8T3F6_LOLMU</name>
<dbReference type="Gene3D" id="3.80.10.10">
    <property type="entry name" value="Ribonuclease Inhibitor"/>
    <property type="match status" value="1"/>
</dbReference>
<evidence type="ECO:0000259" key="2">
    <source>
        <dbReference type="Pfam" id="PF24758"/>
    </source>
</evidence>